<name>A0ABR1G8R3_AURAN</name>
<organism evidence="6 7">
    <name type="scientific">Aureococcus anophagefferens</name>
    <name type="common">Harmful bloom alga</name>
    <dbReference type="NCBI Taxonomy" id="44056"/>
    <lineage>
        <taxon>Eukaryota</taxon>
        <taxon>Sar</taxon>
        <taxon>Stramenopiles</taxon>
        <taxon>Ochrophyta</taxon>
        <taxon>Pelagophyceae</taxon>
        <taxon>Pelagomonadales</taxon>
        <taxon>Pelagomonadaceae</taxon>
        <taxon>Aureococcus</taxon>
    </lineage>
</organism>
<dbReference type="Gene3D" id="3.30.390.10">
    <property type="entry name" value="Enolase-like, N-terminal domain"/>
    <property type="match status" value="1"/>
</dbReference>
<dbReference type="InterPro" id="IPR029017">
    <property type="entry name" value="Enolase-like_N"/>
</dbReference>
<evidence type="ECO:0000313" key="7">
    <source>
        <dbReference type="Proteomes" id="UP001363151"/>
    </source>
</evidence>
<dbReference type="EMBL" id="JBBJCI010000078">
    <property type="protein sequence ID" value="KAK7249469.1"/>
    <property type="molecule type" value="Genomic_DNA"/>
</dbReference>
<gene>
    <name evidence="6" type="ORF">SO694_00049140</name>
</gene>
<dbReference type="SMART" id="SM00922">
    <property type="entry name" value="MR_MLE"/>
    <property type="match status" value="1"/>
</dbReference>
<evidence type="ECO:0000313" key="6">
    <source>
        <dbReference type="EMBL" id="KAK7249469.1"/>
    </source>
</evidence>
<evidence type="ECO:0000256" key="4">
    <source>
        <dbReference type="SAM" id="MobiDB-lite"/>
    </source>
</evidence>
<dbReference type="Pfam" id="PF02746">
    <property type="entry name" value="MR_MLE_N"/>
    <property type="match status" value="1"/>
</dbReference>
<evidence type="ECO:0000256" key="3">
    <source>
        <dbReference type="ARBA" id="ARBA00022842"/>
    </source>
</evidence>
<reference evidence="6 7" key="1">
    <citation type="submission" date="2024-03" db="EMBL/GenBank/DDBJ databases">
        <title>Aureococcus anophagefferens CCMP1851 and Kratosvirus quantuckense: Draft genome of a second virus-susceptible host strain in the model system.</title>
        <authorList>
            <person name="Chase E."/>
            <person name="Truchon A.R."/>
            <person name="Schepens W."/>
            <person name="Wilhelm S.W."/>
        </authorList>
    </citation>
    <scope>NUCLEOTIDE SEQUENCE [LARGE SCALE GENOMIC DNA]</scope>
    <source>
        <strain evidence="6 7">CCMP1851</strain>
    </source>
</reference>
<keyword evidence="3" id="KW-0460">Magnesium</keyword>
<comment type="caution">
    <text evidence="6">The sequence shown here is derived from an EMBL/GenBank/DDBJ whole genome shotgun (WGS) entry which is preliminary data.</text>
</comment>
<dbReference type="PANTHER" id="PTHR13794:SF58">
    <property type="entry name" value="MITOCHONDRIAL ENOLASE SUPERFAMILY MEMBER 1"/>
    <property type="match status" value="1"/>
</dbReference>
<dbReference type="PANTHER" id="PTHR13794">
    <property type="entry name" value="ENOLASE SUPERFAMILY, MANDELATE RACEMASE"/>
    <property type="match status" value="1"/>
</dbReference>
<dbReference type="InterPro" id="IPR046945">
    <property type="entry name" value="RHMD-like"/>
</dbReference>
<dbReference type="InterPro" id="IPR029065">
    <property type="entry name" value="Enolase_C-like"/>
</dbReference>
<feature type="compositionally biased region" description="Basic and acidic residues" evidence="4">
    <location>
        <begin position="315"/>
        <end position="327"/>
    </location>
</feature>
<dbReference type="InterPro" id="IPR013341">
    <property type="entry name" value="Mandelate_racemase_N_dom"/>
</dbReference>
<dbReference type="InterPro" id="IPR036849">
    <property type="entry name" value="Enolase-like_C_sf"/>
</dbReference>
<dbReference type="InterPro" id="IPR013342">
    <property type="entry name" value="Mandelate_racemase_C"/>
</dbReference>
<feature type="compositionally biased region" description="Low complexity" evidence="4">
    <location>
        <begin position="275"/>
        <end position="296"/>
    </location>
</feature>
<protein>
    <submittedName>
        <fullName evidence="6">Mandelate racemase</fullName>
    </submittedName>
</protein>
<feature type="region of interest" description="Disordered" evidence="4">
    <location>
        <begin position="260"/>
        <end position="327"/>
    </location>
</feature>
<dbReference type="Proteomes" id="UP001363151">
    <property type="component" value="Unassembled WGS sequence"/>
</dbReference>
<comment type="cofactor">
    <cofactor evidence="1">
        <name>Mg(2+)</name>
        <dbReference type="ChEBI" id="CHEBI:18420"/>
    </cofactor>
</comment>
<evidence type="ECO:0000259" key="5">
    <source>
        <dbReference type="SMART" id="SM00922"/>
    </source>
</evidence>
<dbReference type="SUPFAM" id="SSF54826">
    <property type="entry name" value="Enolase N-terminal domain-like"/>
    <property type="match status" value="1"/>
</dbReference>
<dbReference type="SUPFAM" id="SSF51604">
    <property type="entry name" value="Enolase C-terminal domain-like"/>
    <property type="match status" value="1"/>
</dbReference>
<evidence type="ECO:0000256" key="2">
    <source>
        <dbReference type="ARBA" id="ARBA00022723"/>
    </source>
</evidence>
<accession>A0ABR1G8R3</accession>
<proteinExistence type="predicted"/>
<dbReference type="Pfam" id="PF13378">
    <property type="entry name" value="MR_MLE_C"/>
    <property type="match status" value="1"/>
</dbReference>
<sequence length="341" mass="35701">MCALFQGLQEPVVPAADEPKIKEVRAFVLRPKPPPEGGANPWHAGPPTAAPRCPAGAVVVEVEQDDGLVGVGCTVGGEAVCVVVEEHLAKFVEGQSARNIAHVWDRCWRGQTAQGRRGLGLHALSAVDLALWDLLGKITGEPCHVLLGGMTTARVPLIAATARPELARRLGFKGAKVALPRGPEAGDAGLRENAEAVHAWRRSVGPDFPLIVAGGGRFDAAYAAALAKRCEADGVAWFEDCVPPDEPARARALSRKLERLGASTAGGREERRDAGASTRSRTRASACSRPTSAAAAGPRSHDECKNAPEPATKGRRSESAPTIRDESVMAADRALAASLLG</sequence>
<evidence type="ECO:0000256" key="1">
    <source>
        <dbReference type="ARBA" id="ARBA00001946"/>
    </source>
</evidence>
<dbReference type="Gene3D" id="3.20.20.120">
    <property type="entry name" value="Enolase-like C-terminal domain"/>
    <property type="match status" value="1"/>
</dbReference>
<feature type="domain" description="Mandelate racemase/muconate lactonizing enzyme C-terminal" evidence="5">
    <location>
        <begin position="156"/>
        <end position="260"/>
    </location>
</feature>
<keyword evidence="7" id="KW-1185">Reference proteome</keyword>
<keyword evidence="2" id="KW-0479">Metal-binding</keyword>